<evidence type="ECO:0000256" key="1">
    <source>
        <dbReference type="SAM" id="MobiDB-lite"/>
    </source>
</evidence>
<name>A0A915DWP6_9BILA</name>
<accession>A0A915DWP6</accession>
<sequence>MMSSSLRRQNKCGEADQISRRGLESRSNSRQVDSGSEKGALPLRQVSQGVLEQHAQGSHLVKNCEVGWH</sequence>
<feature type="compositionally biased region" description="Basic and acidic residues" evidence="1">
    <location>
        <begin position="11"/>
        <end position="24"/>
    </location>
</feature>
<dbReference type="WBParaSite" id="jg23536">
    <property type="protein sequence ID" value="jg23536"/>
    <property type="gene ID" value="jg23536"/>
</dbReference>
<evidence type="ECO:0000313" key="3">
    <source>
        <dbReference type="WBParaSite" id="jg23536"/>
    </source>
</evidence>
<dbReference type="Proteomes" id="UP000887574">
    <property type="component" value="Unplaced"/>
</dbReference>
<protein>
    <submittedName>
        <fullName evidence="3">Uncharacterized protein</fullName>
    </submittedName>
</protein>
<organism evidence="2 3">
    <name type="scientific">Ditylenchus dipsaci</name>
    <dbReference type="NCBI Taxonomy" id="166011"/>
    <lineage>
        <taxon>Eukaryota</taxon>
        <taxon>Metazoa</taxon>
        <taxon>Ecdysozoa</taxon>
        <taxon>Nematoda</taxon>
        <taxon>Chromadorea</taxon>
        <taxon>Rhabditida</taxon>
        <taxon>Tylenchina</taxon>
        <taxon>Tylenchomorpha</taxon>
        <taxon>Sphaerularioidea</taxon>
        <taxon>Anguinidae</taxon>
        <taxon>Anguininae</taxon>
        <taxon>Ditylenchus</taxon>
    </lineage>
</organism>
<keyword evidence="2" id="KW-1185">Reference proteome</keyword>
<evidence type="ECO:0000313" key="2">
    <source>
        <dbReference type="Proteomes" id="UP000887574"/>
    </source>
</evidence>
<feature type="compositionally biased region" description="Polar residues" evidence="1">
    <location>
        <begin position="25"/>
        <end position="34"/>
    </location>
</feature>
<proteinExistence type="predicted"/>
<feature type="region of interest" description="Disordered" evidence="1">
    <location>
        <begin position="1"/>
        <end position="50"/>
    </location>
</feature>
<dbReference type="AlphaFoldDB" id="A0A915DWP6"/>
<reference evidence="3" key="1">
    <citation type="submission" date="2022-11" db="UniProtKB">
        <authorList>
            <consortium name="WormBaseParasite"/>
        </authorList>
    </citation>
    <scope>IDENTIFICATION</scope>
</reference>